<evidence type="ECO:0000313" key="2">
    <source>
        <dbReference type="EMBL" id="RGY17539.1"/>
    </source>
</evidence>
<evidence type="ECO:0000313" key="5">
    <source>
        <dbReference type="Proteomes" id="UP000286038"/>
    </source>
</evidence>
<dbReference type="EMBL" id="QRZA01000017">
    <property type="protein sequence ID" value="RGV32851.1"/>
    <property type="molecule type" value="Genomic_DNA"/>
</dbReference>
<dbReference type="Proteomes" id="UP000286063">
    <property type="component" value="Unassembled WGS sequence"/>
</dbReference>
<evidence type="ECO:0000313" key="1">
    <source>
        <dbReference type="EMBL" id="RGV32851.1"/>
    </source>
</evidence>
<evidence type="ECO:0000313" key="6">
    <source>
        <dbReference type="Proteomes" id="UP000286063"/>
    </source>
</evidence>
<dbReference type="EMBL" id="QRPV01000016">
    <property type="protein sequence ID" value="RHM41884.1"/>
    <property type="molecule type" value="Genomic_DNA"/>
</dbReference>
<dbReference type="Proteomes" id="UP000286038">
    <property type="component" value="Unassembled WGS sequence"/>
</dbReference>
<proteinExistence type="predicted"/>
<evidence type="ECO:0000313" key="4">
    <source>
        <dbReference type="Proteomes" id="UP000283589"/>
    </source>
</evidence>
<gene>
    <name evidence="1" type="ORF">DWW18_12935</name>
    <name evidence="3" type="ORF">DWZ68_12250</name>
    <name evidence="2" type="ORF">DXA50_09625</name>
</gene>
<protein>
    <submittedName>
        <fullName evidence="2">Uncharacterized protein</fullName>
    </submittedName>
</protein>
<accession>A0A413IN82</accession>
<dbReference type="PROSITE" id="PS51257">
    <property type="entry name" value="PROKAR_LIPOPROTEIN"/>
    <property type="match status" value="1"/>
</dbReference>
<organism evidence="2 6">
    <name type="scientific">Butyricimonas virosa</name>
    <dbReference type="NCBI Taxonomy" id="544645"/>
    <lineage>
        <taxon>Bacteria</taxon>
        <taxon>Pseudomonadati</taxon>
        <taxon>Bacteroidota</taxon>
        <taxon>Bacteroidia</taxon>
        <taxon>Bacteroidales</taxon>
        <taxon>Odoribacteraceae</taxon>
        <taxon>Butyricimonas</taxon>
    </lineage>
</organism>
<evidence type="ECO:0000313" key="3">
    <source>
        <dbReference type="EMBL" id="RHM41884.1"/>
    </source>
</evidence>
<dbReference type="STRING" id="1121130.GCA_000519105_01564"/>
<dbReference type="AlphaFoldDB" id="A0A413IN82"/>
<dbReference type="EMBL" id="QSCR01000015">
    <property type="protein sequence ID" value="RGY17539.1"/>
    <property type="molecule type" value="Genomic_DNA"/>
</dbReference>
<sequence>MIMRIILILIIGGCILLGACQDITPGYLQTEYAGYTMDSMVVKKVLDLTPPKPNPTFEMYVNYGYTPEYCVQNGIYPTIGGDEYKRDKYGWPWTSTPIEGVEGTRPIFVSIKSITTESGDAEKMWEVLNVSGDGTFSMPVYSDVPVGRYQISLTFTNEGYTQDVNNCFTIIVK</sequence>
<name>A0A413IN82_9BACT</name>
<dbReference type="Proteomes" id="UP000283589">
    <property type="component" value="Unassembled WGS sequence"/>
</dbReference>
<comment type="caution">
    <text evidence="2">The sequence shown here is derived from an EMBL/GenBank/DDBJ whole genome shotgun (WGS) entry which is preliminary data.</text>
</comment>
<reference evidence="4 5" key="1">
    <citation type="submission" date="2018-08" db="EMBL/GenBank/DDBJ databases">
        <title>A genome reference for cultivated species of the human gut microbiota.</title>
        <authorList>
            <person name="Zou Y."/>
            <person name="Xue W."/>
            <person name="Luo G."/>
        </authorList>
    </citation>
    <scope>NUCLEOTIDE SEQUENCE [LARGE SCALE GENOMIC DNA]</scope>
    <source>
        <strain evidence="1 4">AF14-49</strain>
        <strain evidence="3 5">AF34-33</strain>
        <strain evidence="2 6">OF02-7</strain>
    </source>
</reference>